<feature type="region of interest" description="Disordered" evidence="2">
    <location>
        <begin position="937"/>
        <end position="1147"/>
    </location>
</feature>
<feature type="domain" description="Integrase catalytic" evidence="3">
    <location>
        <begin position="624"/>
        <end position="794"/>
    </location>
</feature>
<evidence type="ECO:0000256" key="1">
    <source>
        <dbReference type="ARBA" id="ARBA00022884"/>
    </source>
</evidence>
<dbReference type="Gene3D" id="3.30.420.10">
    <property type="entry name" value="Ribonuclease H-like superfamily/Ribonuclease H"/>
    <property type="match status" value="1"/>
</dbReference>
<dbReference type="Pfam" id="PF07727">
    <property type="entry name" value="RVT_2"/>
    <property type="match status" value="1"/>
</dbReference>
<dbReference type="PANTHER" id="PTHR11439">
    <property type="entry name" value="GAG-POL-RELATED RETROTRANSPOSON"/>
    <property type="match status" value="1"/>
</dbReference>
<dbReference type="Pfam" id="PF25597">
    <property type="entry name" value="SH3_retrovirus"/>
    <property type="match status" value="1"/>
</dbReference>
<protein>
    <recommendedName>
        <fullName evidence="3">Integrase catalytic domain-containing protein</fullName>
    </recommendedName>
</protein>
<sequence length="1732" mass="195778">MDHDPKIPAPNVILHAHKDWHLWFPLLEKHSRDRGVWEYIDPDVDTLMPAIESLEPVYPAIPPEPVKPTTPTSEPTPEYQVSLEEYNHKKAAYQLAVKNHEEDVRVYKVLCNQWVRKASKIANINEWINRTVSQDLLLPITMQLLRGTSTPQAVVRELKKRLSPSDSNTKNLLRIQYRAHLEKAKTGRSNVDKWFNDWQALYAKAQAFELHEVRGDLAVTDFLDALAAKIAPDWARNLRQTITTASAMGQPTMSLDDVARVFNLTMQEHEASGGKGRSTGVFSTFGGESAPSGGNSGGSTGGPRKYCPCKPGKPSHYWEPIKCRRLQQAITGKSDPGPTPIHLSDTDTRMINQRLHSSKFSTLLTQLKQAGWKINSAQQTSEKSKTTNTIVACVIDPRTLRDLSNAIFNLNYGGHPFSYSTIFDGGGALHLANDRNLLVPGTYKKCLDYLTVEAGTQSLPVSGVGDRLFKDFFNGPDGPQDLLLKNVMVVEGFHVNIVSEALLRKVGFWYTGYDWTIRSGDMEHSIILRKLHVAHNLVFIEYKPFRYPSVPPLVNSVRRSAQPKLRSDDEFLWHQRSGHLGQKALQALAQAAQNVRIEGTRRLECEHCATTHATQVISRRPRERSPRPFYRVSWDLFDFPKGRSNEQFALIIKEDFSGKIFNHNVQGKTLSEIMRVITAFEAWVQRKYDLRIVEIHQDNDTATLPWRGRSRYEEWAEEKGITILSPPPYTHEPNGSAERAGQELITKSIKMRLSANFPEKLWPEIMDAAAYLHARSPTAVHQYRSPNEILESWFRQYFRWYEPAQIRHRTADLRPDWSGIYAYGCRAYPLDRDRAAGRDRRGFKVNPRGHIGYLVGYRASNLYRIWIPITDQVITSRDVSFDETRFYTGKNEDEMPKEQAIELADVLDIGELHDPGADIDIPSLGDQAIQTTDLTTESNLGGELPEGPEPVAGQPDDQEQGQAETERSDSLAGDHLRIRTGQNPGYGLATPEQTPEPHGSGMDADRRFPSGIQQGMHQPGGIGDPDAGGLVVTRSRGEGLERPTQLDESPAQPVSTDADDQEGMTTREQLVARGTRRRGRPRASAGSSSRATAPTGDPDVGLSAPTQRTSGRLRGDQLEPDVVHRYMPIRRGRGRSKDPDDQLGGGAAPRGVHALIADLQDMDGPWSDFKHTYIPGINETWEDRASYKTLNAVVMSATLDPSVPQALDSGDRPHRDVLPEPPLTWRELQSHSMRPLFMDASNKEIDLLRKKGTWTEIPMDQVPDKPLPLKWVWTYKCDQDGYLDRGKARIVVRGDLQEKDSLDSTYAATLAAKSFRTAMAIAAEFDMEIMQFDVVGAFLNAKITAENPVFCQLPDGFKKPGMCVRLNRALYGLRDSPLLWYEEFSGSLRKAGLECSKEEPCLFLDKDRKFLLLFYVDDILLMFRKEFEDQAMELWKVISSKYEIKAQGPVKWFLGVRVIRDRDSRTITLVHDTYIDKITKKFGLEDGTFPFTPLPSEELIKSDGEATKQQIKAYQERVGSVLYTAIMLRPDVAFAVSRLSHFLTNPSDQHMKAVERVIMYLYRTRWDAIRYGHYNGPDLVICGDASFADDPETRRSSHGYIAMLFGGAIFWKATRQSTVTTSTTEAELLALEHTAKEAMALKRFFKELTLDLGDVWKIWCDNQQTIRLVVGKNERITTRLRHVDIQNMWLRQEHAKGSFQVEYLETSSMPADGLTKSLTQQQFEKFKAQLNL</sequence>
<dbReference type="InterPro" id="IPR012337">
    <property type="entry name" value="RNaseH-like_sf"/>
</dbReference>
<organism evidence="4 5">
    <name type="scientific">Pyrenophora tritici-repentis</name>
    <dbReference type="NCBI Taxonomy" id="45151"/>
    <lineage>
        <taxon>Eukaryota</taxon>
        <taxon>Fungi</taxon>
        <taxon>Dikarya</taxon>
        <taxon>Ascomycota</taxon>
        <taxon>Pezizomycotina</taxon>
        <taxon>Dothideomycetes</taxon>
        <taxon>Pleosporomycetidae</taxon>
        <taxon>Pleosporales</taxon>
        <taxon>Pleosporineae</taxon>
        <taxon>Pleosporaceae</taxon>
        <taxon>Pyrenophora</taxon>
    </lineage>
</organism>
<dbReference type="InterPro" id="IPR043502">
    <property type="entry name" value="DNA/RNA_pol_sf"/>
</dbReference>
<gene>
    <name evidence="4" type="ORF">PtrM4_045070</name>
</gene>
<reference evidence="4" key="1">
    <citation type="journal article" date="2018" name="BMC Genomics">
        <title>Comparative genomics of the wheat fungal pathogen Pyrenophora tritici-repentis reveals chromosomal variations and genome plasticity.</title>
        <authorList>
            <person name="Moolhuijzen P."/>
            <person name="See P.T."/>
            <person name="Hane J.K."/>
            <person name="Shi G."/>
            <person name="Liu Z."/>
            <person name="Oliver R.P."/>
            <person name="Moffat C.S."/>
        </authorList>
    </citation>
    <scope>NUCLEOTIDE SEQUENCE [LARGE SCALE GENOMIC DNA]</scope>
    <source>
        <strain evidence="4">M4</strain>
    </source>
</reference>
<feature type="compositionally biased region" description="Low complexity" evidence="2">
    <location>
        <begin position="1082"/>
        <end position="1096"/>
    </location>
</feature>
<feature type="compositionally biased region" description="Basic and acidic residues" evidence="2">
    <location>
        <begin position="1035"/>
        <end position="1045"/>
    </location>
</feature>
<feature type="compositionally biased region" description="Basic and acidic residues" evidence="2">
    <location>
        <begin position="964"/>
        <end position="977"/>
    </location>
</feature>
<dbReference type="PANTHER" id="PTHR11439:SF438">
    <property type="entry name" value="REVERSE TRANSCRIPTASE TY1_COPIA-TYPE DOMAIN-CONTAINING PROTEIN"/>
    <property type="match status" value="1"/>
</dbReference>
<dbReference type="InterPro" id="IPR036397">
    <property type="entry name" value="RNaseH_sf"/>
</dbReference>
<dbReference type="SUPFAM" id="SSF53098">
    <property type="entry name" value="Ribonuclease H-like"/>
    <property type="match status" value="1"/>
</dbReference>
<keyword evidence="1" id="KW-0694">RNA-binding</keyword>
<dbReference type="RefSeq" id="XP_065959119.1">
    <property type="nucleotide sequence ID" value="XM_066104555.1"/>
</dbReference>
<feature type="compositionally biased region" description="Basic and acidic residues" evidence="2">
    <location>
        <begin position="1113"/>
        <end position="1124"/>
    </location>
</feature>
<accession>A0A834VJB5</accession>
<dbReference type="GeneID" id="90954779"/>
<dbReference type="Proteomes" id="UP000245464">
    <property type="component" value="Chromosome 10"/>
</dbReference>
<dbReference type="InterPro" id="IPR013103">
    <property type="entry name" value="RVT_2"/>
</dbReference>
<evidence type="ECO:0000313" key="4">
    <source>
        <dbReference type="EMBL" id="KAF7565073.1"/>
    </source>
</evidence>
<dbReference type="SUPFAM" id="SSF56672">
    <property type="entry name" value="DNA/RNA polymerases"/>
    <property type="match status" value="1"/>
</dbReference>
<dbReference type="PROSITE" id="PS50994">
    <property type="entry name" value="INTEGRASE"/>
    <property type="match status" value="1"/>
</dbReference>
<dbReference type="GO" id="GO:0003723">
    <property type="term" value="F:RNA binding"/>
    <property type="evidence" value="ECO:0007669"/>
    <property type="project" value="UniProtKB-KW"/>
</dbReference>
<evidence type="ECO:0000256" key="2">
    <source>
        <dbReference type="SAM" id="MobiDB-lite"/>
    </source>
</evidence>
<dbReference type="GO" id="GO:0015074">
    <property type="term" value="P:DNA integration"/>
    <property type="evidence" value="ECO:0007669"/>
    <property type="project" value="InterPro"/>
</dbReference>
<proteinExistence type="predicted"/>
<dbReference type="CDD" id="cd09272">
    <property type="entry name" value="RNase_HI_RT_Ty1"/>
    <property type="match status" value="1"/>
</dbReference>
<dbReference type="GO" id="GO:0005634">
    <property type="term" value="C:nucleus"/>
    <property type="evidence" value="ECO:0007669"/>
    <property type="project" value="UniProtKB-ARBA"/>
</dbReference>
<comment type="caution">
    <text evidence="4">The sequence shown here is derived from an EMBL/GenBank/DDBJ whole genome shotgun (WGS) entry which is preliminary data.</text>
</comment>
<dbReference type="InterPro" id="IPR001584">
    <property type="entry name" value="Integrase_cat-core"/>
</dbReference>
<name>A0A834VJB5_9PLEO</name>
<dbReference type="InterPro" id="IPR057670">
    <property type="entry name" value="SH3_retrovirus"/>
</dbReference>
<dbReference type="EMBL" id="NQIK02000010">
    <property type="protein sequence ID" value="KAF7565073.1"/>
    <property type="molecule type" value="Genomic_DNA"/>
</dbReference>
<dbReference type="KEGG" id="ptrr:90954779"/>
<evidence type="ECO:0000313" key="5">
    <source>
        <dbReference type="Proteomes" id="UP000245464"/>
    </source>
</evidence>
<evidence type="ECO:0000259" key="3">
    <source>
        <dbReference type="PROSITE" id="PS50994"/>
    </source>
</evidence>